<accession>A0AAE1N614</accession>
<keyword evidence="3" id="KW-0238">DNA-binding</keyword>
<dbReference type="Pfam" id="PF00319">
    <property type="entry name" value="SRF-TF"/>
    <property type="match status" value="1"/>
</dbReference>
<evidence type="ECO:0000313" key="8">
    <source>
        <dbReference type="Proteomes" id="UP001293593"/>
    </source>
</evidence>
<dbReference type="Proteomes" id="UP001293593">
    <property type="component" value="Unassembled WGS sequence"/>
</dbReference>
<dbReference type="PROSITE" id="PS50066">
    <property type="entry name" value="MADS_BOX_2"/>
    <property type="match status" value="1"/>
</dbReference>
<dbReference type="GO" id="GO:0000978">
    <property type="term" value="F:RNA polymerase II cis-regulatory region sequence-specific DNA binding"/>
    <property type="evidence" value="ECO:0007669"/>
    <property type="project" value="TreeGrafter"/>
</dbReference>
<evidence type="ECO:0000259" key="6">
    <source>
        <dbReference type="PROSITE" id="PS50066"/>
    </source>
</evidence>
<dbReference type="GO" id="GO:0046983">
    <property type="term" value="F:protein dimerization activity"/>
    <property type="evidence" value="ECO:0007669"/>
    <property type="project" value="InterPro"/>
</dbReference>
<dbReference type="AlphaFoldDB" id="A0AAE1N614"/>
<proteinExistence type="predicted"/>
<dbReference type="SUPFAM" id="SSF55455">
    <property type="entry name" value="SRF-like"/>
    <property type="match status" value="1"/>
</dbReference>
<dbReference type="InterPro" id="IPR002100">
    <property type="entry name" value="TF_MADSbox"/>
</dbReference>
<keyword evidence="2" id="KW-0805">Transcription regulation</keyword>
<dbReference type="PRINTS" id="PR00404">
    <property type="entry name" value="MADSDOMAIN"/>
</dbReference>
<dbReference type="InterPro" id="IPR036879">
    <property type="entry name" value="TF_MADSbox_sf"/>
</dbReference>
<evidence type="ECO:0000256" key="2">
    <source>
        <dbReference type="ARBA" id="ARBA00023015"/>
    </source>
</evidence>
<name>A0AAE1N614_9FABA</name>
<reference evidence="7" key="1">
    <citation type="submission" date="2023-10" db="EMBL/GenBank/DDBJ databases">
        <title>Chromosome-level genome of the transformable northern wattle, Acacia crassicarpa.</title>
        <authorList>
            <person name="Massaro I."/>
            <person name="Sinha N.R."/>
            <person name="Poethig S."/>
            <person name="Leichty A.R."/>
        </authorList>
    </citation>
    <scope>NUCLEOTIDE SEQUENCE</scope>
    <source>
        <strain evidence="7">Acra3RX</strain>
        <tissue evidence="7">Leaf</tissue>
    </source>
</reference>
<evidence type="ECO:0000256" key="1">
    <source>
        <dbReference type="ARBA" id="ARBA00004123"/>
    </source>
</evidence>
<keyword evidence="8" id="KW-1185">Reference proteome</keyword>
<gene>
    <name evidence="7" type="ORF">QN277_014023</name>
</gene>
<dbReference type="GO" id="GO:0005634">
    <property type="term" value="C:nucleus"/>
    <property type="evidence" value="ECO:0007669"/>
    <property type="project" value="UniProtKB-SubCell"/>
</dbReference>
<sequence>MTRNRASLAYVSDDAARKITYKKRKKGLAKKVSELITLCGIQACAVIFSSYESKPEVWPDSSEAQQVITRFQNTYARDETRNLNQESFTRQRIAKVSAQLKKQRKENSKKEMNLAMFQCAEGGSMDDEAMVDPDELDSLAQENINIINNKMHEFI</sequence>
<dbReference type="PANTHER" id="PTHR11945:SF387">
    <property type="entry name" value="AGAMOUS-LIKE MADS-BOX PROTEIN AGL80"/>
    <property type="match status" value="1"/>
</dbReference>
<dbReference type="SMART" id="SM00432">
    <property type="entry name" value="MADS"/>
    <property type="match status" value="1"/>
</dbReference>
<keyword evidence="4" id="KW-0804">Transcription</keyword>
<dbReference type="PANTHER" id="PTHR11945">
    <property type="entry name" value="MADS BOX PROTEIN"/>
    <property type="match status" value="1"/>
</dbReference>
<evidence type="ECO:0000256" key="4">
    <source>
        <dbReference type="ARBA" id="ARBA00023163"/>
    </source>
</evidence>
<keyword evidence="5" id="KW-0539">Nucleus</keyword>
<feature type="domain" description="MADS-box" evidence="6">
    <location>
        <begin position="1"/>
        <end position="50"/>
    </location>
</feature>
<organism evidence="7 8">
    <name type="scientific">Acacia crassicarpa</name>
    <name type="common">northern wattle</name>
    <dbReference type="NCBI Taxonomy" id="499986"/>
    <lineage>
        <taxon>Eukaryota</taxon>
        <taxon>Viridiplantae</taxon>
        <taxon>Streptophyta</taxon>
        <taxon>Embryophyta</taxon>
        <taxon>Tracheophyta</taxon>
        <taxon>Spermatophyta</taxon>
        <taxon>Magnoliopsida</taxon>
        <taxon>eudicotyledons</taxon>
        <taxon>Gunneridae</taxon>
        <taxon>Pentapetalae</taxon>
        <taxon>rosids</taxon>
        <taxon>fabids</taxon>
        <taxon>Fabales</taxon>
        <taxon>Fabaceae</taxon>
        <taxon>Caesalpinioideae</taxon>
        <taxon>mimosoid clade</taxon>
        <taxon>Acacieae</taxon>
        <taxon>Acacia</taxon>
    </lineage>
</organism>
<comment type="caution">
    <text evidence="7">The sequence shown here is derived from an EMBL/GenBank/DDBJ whole genome shotgun (WGS) entry which is preliminary data.</text>
</comment>
<evidence type="ECO:0000256" key="3">
    <source>
        <dbReference type="ARBA" id="ARBA00023125"/>
    </source>
</evidence>
<comment type="subcellular location">
    <subcellularLocation>
        <location evidence="1">Nucleus</location>
    </subcellularLocation>
</comment>
<dbReference type="GO" id="GO:0000981">
    <property type="term" value="F:DNA-binding transcription factor activity, RNA polymerase II-specific"/>
    <property type="evidence" value="ECO:0007669"/>
    <property type="project" value="TreeGrafter"/>
</dbReference>
<evidence type="ECO:0000313" key="7">
    <source>
        <dbReference type="EMBL" id="KAK4282676.1"/>
    </source>
</evidence>
<protein>
    <recommendedName>
        <fullName evidence="6">MADS-box domain-containing protein</fullName>
    </recommendedName>
</protein>
<dbReference type="EMBL" id="JAWXYG010000002">
    <property type="protein sequence ID" value="KAK4282676.1"/>
    <property type="molecule type" value="Genomic_DNA"/>
</dbReference>
<evidence type="ECO:0000256" key="5">
    <source>
        <dbReference type="ARBA" id="ARBA00023242"/>
    </source>
</evidence>
<dbReference type="Gene3D" id="3.40.1810.10">
    <property type="entry name" value="Transcription factor, MADS-box"/>
    <property type="match status" value="1"/>
</dbReference>